<protein>
    <submittedName>
        <fullName evidence="2">GNAT family N-acetyltransferase</fullName>
    </submittedName>
</protein>
<dbReference type="EMBL" id="DTHV01000005">
    <property type="protein sequence ID" value="HGW59832.1"/>
    <property type="molecule type" value="Genomic_DNA"/>
</dbReference>
<dbReference type="InterPro" id="IPR000182">
    <property type="entry name" value="GNAT_dom"/>
</dbReference>
<proteinExistence type="predicted"/>
<dbReference type="SUPFAM" id="SSF55729">
    <property type="entry name" value="Acyl-CoA N-acyltransferases (Nat)"/>
    <property type="match status" value="1"/>
</dbReference>
<reference evidence="2" key="1">
    <citation type="journal article" date="2020" name="mSystems">
        <title>Genome- and Community-Level Interaction Insights into Carbon Utilization and Element Cycling Functions of Hydrothermarchaeota in Hydrothermal Sediment.</title>
        <authorList>
            <person name="Zhou Z."/>
            <person name="Liu Y."/>
            <person name="Xu W."/>
            <person name="Pan J."/>
            <person name="Luo Z.H."/>
            <person name="Li M."/>
        </authorList>
    </citation>
    <scope>NUCLEOTIDE SEQUENCE [LARGE SCALE GENOMIC DNA]</scope>
    <source>
        <strain evidence="2">SpSt-794</strain>
    </source>
</reference>
<accession>A0A7C4TUZ6</accession>
<dbReference type="Gene3D" id="3.40.630.30">
    <property type="match status" value="1"/>
</dbReference>
<dbReference type="InterPro" id="IPR016181">
    <property type="entry name" value="Acyl_CoA_acyltransferase"/>
</dbReference>
<organism evidence="2">
    <name type="scientific">Caldisericum exile</name>
    <dbReference type="NCBI Taxonomy" id="693075"/>
    <lineage>
        <taxon>Bacteria</taxon>
        <taxon>Pseudomonadati</taxon>
        <taxon>Caldisericota/Cryosericota group</taxon>
        <taxon>Caldisericota</taxon>
        <taxon>Caldisericia</taxon>
        <taxon>Caldisericales</taxon>
        <taxon>Caldisericaceae</taxon>
        <taxon>Caldisericum</taxon>
    </lineage>
</organism>
<gene>
    <name evidence="2" type="ORF">ENV82_00085</name>
</gene>
<dbReference type="PROSITE" id="PS51186">
    <property type="entry name" value="GNAT"/>
    <property type="match status" value="1"/>
</dbReference>
<evidence type="ECO:0000259" key="1">
    <source>
        <dbReference type="PROSITE" id="PS51186"/>
    </source>
</evidence>
<evidence type="ECO:0000313" key="2">
    <source>
        <dbReference type="EMBL" id="HGW59832.1"/>
    </source>
</evidence>
<keyword evidence="2" id="KW-0808">Transferase</keyword>
<comment type="caution">
    <text evidence="2">The sequence shown here is derived from an EMBL/GenBank/DDBJ whole genome shotgun (WGS) entry which is preliminary data.</text>
</comment>
<feature type="domain" description="N-acetyltransferase" evidence="1">
    <location>
        <begin position="125"/>
        <end position="257"/>
    </location>
</feature>
<sequence length="257" mass="30109">MEVEYKSKEKIIDQYFSIYLCYPVFQVRKGEIVVVPCSRRLKEEYGWSHVVTIWIHIFRERAVISVRPDLFEPLKKILIKTPEISELYTLEWRRKIGSLIHPEKTGDLVHILYCPPERLQLFENPLCRKLQDTDIDLYLKMKLDLYPAVEPNTLIRDIQRNIRDGIAFGVFEDKKLVSIAEAPAIGHMQDFIEELSVDTRPEYRKRGYGKVVVSQTTKAILDIGRIPLYECGFENEASIRLAKAVGYMEYGDIIEFY</sequence>
<dbReference type="InterPro" id="IPR027365">
    <property type="entry name" value="GNAT_acetyltra_YdfB-like"/>
</dbReference>
<dbReference type="Pfam" id="PF12746">
    <property type="entry name" value="GNAT_acetyltran"/>
    <property type="match status" value="1"/>
</dbReference>
<dbReference type="GO" id="GO:0016747">
    <property type="term" value="F:acyltransferase activity, transferring groups other than amino-acyl groups"/>
    <property type="evidence" value="ECO:0007669"/>
    <property type="project" value="InterPro"/>
</dbReference>
<dbReference type="AlphaFoldDB" id="A0A7C4TUZ6"/>
<name>A0A7C4TUZ6_9BACT</name>